<dbReference type="OrthoDB" id="2561043at2759"/>
<dbReference type="FunFam" id="1.10.275.10:FF:000002">
    <property type="entry name" value="Argininosuccinate lyase"/>
    <property type="match status" value="1"/>
</dbReference>
<dbReference type="SUPFAM" id="SSF48557">
    <property type="entry name" value="L-aspartase-like"/>
    <property type="match status" value="1"/>
</dbReference>
<dbReference type="InterPro" id="IPR029419">
    <property type="entry name" value="Arg_succ_lyase_C"/>
</dbReference>
<evidence type="ECO:0000256" key="2">
    <source>
        <dbReference type="ARBA" id="ARBA00004941"/>
    </source>
</evidence>
<dbReference type="PRINTS" id="PR00145">
    <property type="entry name" value="ARGSUCLYASE"/>
</dbReference>
<evidence type="ECO:0000256" key="1">
    <source>
        <dbReference type="ARBA" id="ARBA00000985"/>
    </source>
</evidence>
<dbReference type="EC" id="4.3.2.1" evidence="4"/>
<evidence type="ECO:0000313" key="9">
    <source>
        <dbReference type="Proteomes" id="UP000191144"/>
    </source>
</evidence>
<dbReference type="PANTHER" id="PTHR43814">
    <property type="entry name" value="ARGININOSUCCINATE LYASE"/>
    <property type="match status" value="1"/>
</dbReference>
<dbReference type="InterPro" id="IPR008948">
    <property type="entry name" value="L-Aspartase-like"/>
</dbReference>
<dbReference type="FunFam" id="1.20.200.10:FF:000015">
    <property type="entry name" value="argininosuccinate lyase isoform X2"/>
    <property type="match status" value="1"/>
</dbReference>
<dbReference type="InterPro" id="IPR022761">
    <property type="entry name" value="Fumarate_lyase_N"/>
</dbReference>
<evidence type="ECO:0000256" key="4">
    <source>
        <dbReference type="ARBA" id="ARBA00012338"/>
    </source>
</evidence>
<comment type="similarity">
    <text evidence="3">Belongs to the lyase 1 family. Argininosuccinate lyase subfamily.</text>
</comment>
<sequence length="463" mass="51645">MANESAQLWGGRFTEKTDPLMAVFNRSFPLGKIMYREDLKGTAAYVTALYESGILTAIELDEINRGLRLVLAEWESGTFLEKFEDEDIHTANERRLTEIIGSLGGKVHTGRSRNDQVATDMRLYTLDHLEKMRQLLKFLIQTIIHRARDEIHVLMPGYTHLQRAQPIRWAHLLSSYATQLTDDLQRLEMATDITNRCPLGAGALAGNPFQIDRRALADQLGFAQVIGNSLMATGDRGFITDTLYLGFSISSHLSRMAEDLILYSSAEFAFLKLSEAYSTGSSLMPQKVNPDSLELLRGKCGRIFGNMAGFMMTVKGLPSNYNKDLTEDKRVLFDTLSTVESSLQIATGVVSTLSINKENMKNALSSDMLATDLADYLVLKGVPFRECHHIIGRVVKAADALGYGGIDVLSLEELQNIDPRFVEDVHDVFDFESSVERRSAIGGTAKNSILDQLNLIENKILYM</sequence>
<dbReference type="Gene3D" id="1.20.200.10">
    <property type="entry name" value="Fumarase/aspartase (Central domain)"/>
    <property type="match status" value="1"/>
</dbReference>
<dbReference type="EMBL" id="LT598477">
    <property type="protein sequence ID" value="SCU97618.1"/>
    <property type="molecule type" value="Genomic_DNA"/>
</dbReference>
<dbReference type="AlphaFoldDB" id="A0A1G4K202"/>
<dbReference type="Pfam" id="PF14698">
    <property type="entry name" value="ASL_C2"/>
    <property type="match status" value="1"/>
</dbReference>
<dbReference type="Gene3D" id="1.10.275.10">
    <property type="entry name" value="Fumarase/aspartase (N-terminal domain)"/>
    <property type="match status" value="1"/>
</dbReference>
<evidence type="ECO:0000256" key="5">
    <source>
        <dbReference type="ARBA" id="ARBA00032749"/>
    </source>
</evidence>
<protein>
    <recommendedName>
        <fullName evidence="4">argininosuccinate lyase</fullName>
        <ecNumber evidence="4">4.3.2.1</ecNumber>
    </recommendedName>
    <alternativeName>
        <fullName evidence="5">Arginosuccinase</fullName>
    </alternativeName>
</protein>
<evidence type="ECO:0000313" key="8">
    <source>
        <dbReference type="EMBL" id="SCU97618.1"/>
    </source>
</evidence>
<dbReference type="FunFam" id="1.10.40.30:FF:000001">
    <property type="entry name" value="Argininosuccinate lyase"/>
    <property type="match status" value="1"/>
</dbReference>
<dbReference type="GO" id="GO:0004056">
    <property type="term" value="F:argininosuccinate lyase activity"/>
    <property type="evidence" value="ECO:0007669"/>
    <property type="project" value="UniProtKB-EC"/>
</dbReference>
<dbReference type="InterPro" id="IPR009049">
    <property type="entry name" value="Argininosuccinate_lyase"/>
</dbReference>
<comment type="pathway">
    <text evidence="2">Amino-acid biosynthesis; L-arginine biosynthesis; L-arginine from L-ornithine and carbamoyl phosphate: step 3/3.</text>
</comment>
<dbReference type="Proteomes" id="UP000191144">
    <property type="component" value="Chromosome F"/>
</dbReference>
<reference evidence="9" key="1">
    <citation type="submission" date="2016-03" db="EMBL/GenBank/DDBJ databases">
        <authorList>
            <person name="Devillers Hugo."/>
        </authorList>
    </citation>
    <scope>NUCLEOTIDE SEQUENCE [LARGE SCALE GENOMIC DNA]</scope>
</reference>
<gene>
    <name evidence="8" type="ORF">LAME_0F20274G</name>
</gene>
<dbReference type="PANTHER" id="PTHR43814:SF1">
    <property type="entry name" value="ARGININOSUCCINATE LYASE"/>
    <property type="match status" value="1"/>
</dbReference>
<dbReference type="GO" id="GO:0042450">
    <property type="term" value="P:L-arginine biosynthetic process via ornithine"/>
    <property type="evidence" value="ECO:0007669"/>
    <property type="project" value="InterPro"/>
</dbReference>
<evidence type="ECO:0000256" key="3">
    <source>
        <dbReference type="ARBA" id="ARBA00010755"/>
    </source>
</evidence>
<evidence type="ECO:0000259" key="6">
    <source>
        <dbReference type="Pfam" id="PF00206"/>
    </source>
</evidence>
<feature type="domain" description="Argininosuccinate lyase C-terminal" evidence="7">
    <location>
        <begin position="368"/>
        <end position="436"/>
    </location>
</feature>
<keyword evidence="9" id="KW-1185">Reference proteome</keyword>
<name>A0A1G4K202_9SACH</name>
<comment type="catalytic activity">
    <reaction evidence="1">
        <text>2-(N(omega)-L-arginino)succinate = fumarate + L-arginine</text>
        <dbReference type="Rhea" id="RHEA:24020"/>
        <dbReference type="ChEBI" id="CHEBI:29806"/>
        <dbReference type="ChEBI" id="CHEBI:32682"/>
        <dbReference type="ChEBI" id="CHEBI:57472"/>
        <dbReference type="EC" id="4.3.2.1"/>
    </reaction>
</comment>
<proteinExistence type="inferred from homology"/>
<feature type="domain" description="Fumarate lyase N-terminal" evidence="6">
    <location>
        <begin position="11"/>
        <end position="305"/>
    </location>
</feature>
<dbReference type="PROSITE" id="PS00163">
    <property type="entry name" value="FUMARATE_LYASES"/>
    <property type="match status" value="1"/>
</dbReference>
<dbReference type="GO" id="GO:0005829">
    <property type="term" value="C:cytosol"/>
    <property type="evidence" value="ECO:0007669"/>
    <property type="project" value="TreeGrafter"/>
</dbReference>
<organism evidence="8 9">
    <name type="scientific">Lachancea meyersii CBS 8951</name>
    <dbReference type="NCBI Taxonomy" id="1266667"/>
    <lineage>
        <taxon>Eukaryota</taxon>
        <taxon>Fungi</taxon>
        <taxon>Dikarya</taxon>
        <taxon>Ascomycota</taxon>
        <taxon>Saccharomycotina</taxon>
        <taxon>Saccharomycetes</taxon>
        <taxon>Saccharomycetales</taxon>
        <taxon>Saccharomycetaceae</taxon>
        <taxon>Lachancea</taxon>
    </lineage>
</organism>
<dbReference type="UniPathway" id="UPA00068"/>
<dbReference type="Gene3D" id="1.10.40.30">
    <property type="entry name" value="Fumarase/aspartase (C-terminal domain)"/>
    <property type="match status" value="1"/>
</dbReference>
<dbReference type="PRINTS" id="PR00149">
    <property type="entry name" value="FUMRATELYASE"/>
</dbReference>
<dbReference type="Pfam" id="PF00206">
    <property type="entry name" value="Lyase_1"/>
    <property type="match status" value="1"/>
</dbReference>
<dbReference type="InterPro" id="IPR000362">
    <property type="entry name" value="Fumarate_lyase_fam"/>
</dbReference>
<dbReference type="NCBIfam" id="TIGR00838">
    <property type="entry name" value="argH"/>
    <property type="match status" value="1"/>
</dbReference>
<dbReference type="CDD" id="cd01359">
    <property type="entry name" value="Argininosuccinate_lyase"/>
    <property type="match status" value="1"/>
</dbReference>
<dbReference type="HAMAP" id="MF_00006">
    <property type="entry name" value="Arg_succ_lyase"/>
    <property type="match status" value="1"/>
</dbReference>
<accession>A0A1G4K202</accession>
<dbReference type="InterPro" id="IPR024083">
    <property type="entry name" value="Fumarase/histidase_N"/>
</dbReference>
<dbReference type="InterPro" id="IPR020557">
    <property type="entry name" value="Fumarate_lyase_CS"/>
</dbReference>
<evidence type="ECO:0000259" key="7">
    <source>
        <dbReference type="Pfam" id="PF14698"/>
    </source>
</evidence>